<keyword evidence="7" id="KW-1185">Reference proteome</keyword>
<dbReference type="Gene3D" id="3.40.190.10">
    <property type="entry name" value="Periplasmic binding protein-like II"/>
    <property type="match status" value="2"/>
</dbReference>
<comment type="similarity">
    <text evidence="1">Belongs to the LysR transcriptional regulatory family.</text>
</comment>
<dbReference type="STRING" id="1926881.BTJ39_03980"/>
<evidence type="ECO:0000256" key="4">
    <source>
        <dbReference type="ARBA" id="ARBA00023163"/>
    </source>
</evidence>
<dbReference type="PANTHER" id="PTHR30537:SF26">
    <property type="entry name" value="GLYCINE CLEAVAGE SYSTEM TRANSCRIPTIONAL ACTIVATOR"/>
    <property type="match status" value="1"/>
</dbReference>
<dbReference type="AlphaFoldDB" id="A0A1S8YQQ9"/>
<dbReference type="InterPro" id="IPR000847">
    <property type="entry name" value="LysR_HTH_N"/>
</dbReference>
<dbReference type="SUPFAM" id="SSF53850">
    <property type="entry name" value="Periplasmic binding protein-like II"/>
    <property type="match status" value="1"/>
</dbReference>
<organism evidence="6 7">
    <name type="scientific">Izhakiella australiensis</name>
    <dbReference type="NCBI Taxonomy" id="1926881"/>
    <lineage>
        <taxon>Bacteria</taxon>
        <taxon>Pseudomonadati</taxon>
        <taxon>Pseudomonadota</taxon>
        <taxon>Gammaproteobacteria</taxon>
        <taxon>Enterobacterales</taxon>
        <taxon>Erwiniaceae</taxon>
        <taxon>Izhakiella</taxon>
    </lineage>
</organism>
<dbReference type="PANTHER" id="PTHR30537">
    <property type="entry name" value="HTH-TYPE TRANSCRIPTIONAL REGULATOR"/>
    <property type="match status" value="1"/>
</dbReference>
<evidence type="ECO:0000313" key="6">
    <source>
        <dbReference type="EMBL" id="OON41489.1"/>
    </source>
</evidence>
<sequence length="305" mass="33454">MPRDALPLNAIHAFLITARHQNLTHAAQELCITQGAVSRKIAALEQWLGFSLFERHARGLRLTLQGSALLPELRSGYLLMERALQLASQQQVPLRLRAPTCALRWLLPRLMTLEKSHPALHVALTTTLEHRNQLDQFDAAIVYGPPQPAALCLFEEYLTPVMAPNLMLSQPTRPQHLNGLTFLHPGADATDWRLWLGAESDNVTMSRNQHFSTMDLAIGAAIEGFGVTVADVTLVAGDIAANRLIAPFSQRVRTGAVYSLIVRPAGQAHWLQEVLQQHLCQNATHSSLELAASDAGFGADLPGSR</sequence>
<dbReference type="InterPro" id="IPR005119">
    <property type="entry name" value="LysR_subst-bd"/>
</dbReference>
<evidence type="ECO:0000256" key="1">
    <source>
        <dbReference type="ARBA" id="ARBA00009437"/>
    </source>
</evidence>
<dbReference type="EMBL" id="MRUL01000002">
    <property type="protein sequence ID" value="OON41489.1"/>
    <property type="molecule type" value="Genomic_DNA"/>
</dbReference>
<dbReference type="Gene3D" id="1.10.10.10">
    <property type="entry name" value="Winged helix-like DNA-binding domain superfamily/Winged helix DNA-binding domain"/>
    <property type="match status" value="1"/>
</dbReference>
<feature type="domain" description="HTH lysR-type" evidence="5">
    <location>
        <begin position="6"/>
        <end position="63"/>
    </location>
</feature>
<dbReference type="InterPro" id="IPR058163">
    <property type="entry name" value="LysR-type_TF_proteobact-type"/>
</dbReference>
<accession>A0A1S8YQQ9</accession>
<dbReference type="RefSeq" id="WP_078001383.1">
    <property type="nucleotide sequence ID" value="NZ_MRUL01000002.1"/>
</dbReference>
<dbReference type="GO" id="GO:0043565">
    <property type="term" value="F:sequence-specific DNA binding"/>
    <property type="evidence" value="ECO:0007669"/>
    <property type="project" value="TreeGrafter"/>
</dbReference>
<keyword evidence="4" id="KW-0804">Transcription</keyword>
<proteinExistence type="inferred from homology"/>
<dbReference type="InterPro" id="IPR036390">
    <property type="entry name" value="WH_DNA-bd_sf"/>
</dbReference>
<dbReference type="Proteomes" id="UP000190667">
    <property type="component" value="Unassembled WGS sequence"/>
</dbReference>
<comment type="caution">
    <text evidence="6">The sequence shown here is derived from an EMBL/GenBank/DDBJ whole genome shotgun (WGS) entry which is preliminary data.</text>
</comment>
<evidence type="ECO:0000313" key="7">
    <source>
        <dbReference type="Proteomes" id="UP000190667"/>
    </source>
</evidence>
<dbReference type="GO" id="GO:0006351">
    <property type="term" value="P:DNA-templated transcription"/>
    <property type="evidence" value="ECO:0007669"/>
    <property type="project" value="TreeGrafter"/>
</dbReference>
<dbReference type="PRINTS" id="PR00039">
    <property type="entry name" value="HTHLYSR"/>
</dbReference>
<name>A0A1S8YQQ9_9GAMM</name>
<protein>
    <submittedName>
        <fullName evidence="6">LysR family transcriptional regulator</fullName>
    </submittedName>
</protein>
<keyword evidence="3" id="KW-0238">DNA-binding</keyword>
<dbReference type="SUPFAM" id="SSF46785">
    <property type="entry name" value="Winged helix' DNA-binding domain"/>
    <property type="match status" value="1"/>
</dbReference>
<keyword evidence="2" id="KW-0805">Transcription regulation</keyword>
<evidence type="ECO:0000259" key="5">
    <source>
        <dbReference type="PROSITE" id="PS50931"/>
    </source>
</evidence>
<dbReference type="GO" id="GO:0003700">
    <property type="term" value="F:DNA-binding transcription factor activity"/>
    <property type="evidence" value="ECO:0007669"/>
    <property type="project" value="InterPro"/>
</dbReference>
<dbReference type="Pfam" id="PF03466">
    <property type="entry name" value="LysR_substrate"/>
    <property type="match status" value="1"/>
</dbReference>
<evidence type="ECO:0000256" key="3">
    <source>
        <dbReference type="ARBA" id="ARBA00023125"/>
    </source>
</evidence>
<gene>
    <name evidence="6" type="ORF">BTJ39_03980</name>
</gene>
<dbReference type="OrthoDB" id="5526340at2"/>
<dbReference type="Pfam" id="PF00126">
    <property type="entry name" value="HTH_1"/>
    <property type="match status" value="1"/>
</dbReference>
<dbReference type="InterPro" id="IPR036388">
    <property type="entry name" value="WH-like_DNA-bd_sf"/>
</dbReference>
<dbReference type="PROSITE" id="PS50931">
    <property type="entry name" value="HTH_LYSR"/>
    <property type="match status" value="1"/>
</dbReference>
<reference evidence="6 7" key="1">
    <citation type="submission" date="2016-12" db="EMBL/GenBank/DDBJ databases">
        <title>Izhakiella australiana sp. nov. of genus Izhakiella isolated from Australian desert.</title>
        <authorList>
            <person name="Ji M."/>
        </authorList>
    </citation>
    <scope>NUCLEOTIDE SEQUENCE [LARGE SCALE GENOMIC DNA]</scope>
    <source>
        <strain evidence="6 7">D4N98</strain>
    </source>
</reference>
<evidence type="ECO:0000256" key="2">
    <source>
        <dbReference type="ARBA" id="ARBA00023015"/>
    </source>
</evidence>